<keyword evidence="4" id="KW-0812">Transmembrane</keyword>
<dbReference type="OrthoDB" id="9766971at2"/>
<keyword evidence="7" id="KW-1185">Reference proteome</keyword>
<dbReference type="RefSeq" id="WP_151665856.1">
    <property type="nucleotide sequence ID" value="NZ_WBVO01000001.1"/>
</dbReference>
<protein>
    <submittedName>
        <fullName evidence="6">Glycosyltransferase</fullName>
    </submittedName>
</protein>
<dbReference type="Gene3D" id="3.90.550.10">
    <property type="entry name" value="Spore Coat Polysaccharide Biosynthesis Protein SpsA, Chain A"/>
    <property type="match status" value="1"/>
</dbReference>
<comment type="caution">
    <text evidence="6">The sequence shown here is derived from an EMBL/GenBank/DDBJ whole genome shotgun (WGS) entry which is preliminary data.</text>
</comment>
<dbReference type="GO" id="GO:0016757">
    <property type="term" value="F:glycosyltransferase activity"/>
    <property type="evidence" value="ECO:0007669"/>
    <property type="project" value="UniProtKB-KW"/>
</dbReference>
<evidence type="ECO:0000259" key="5">
    <source>
        <dbReference type="Pfam" id="PF00535"/>
    </source>
</evidence>
<accession>A0A6N6RK45</accession>
<evidence type="ECO:0000256" key="2">
    <source>
        <dbReference type="ARBA" id="ARBA00022676"/>
    </source>
</evidence>
<feature type="transmembrane region" description="Helical" evidence="4">
    <location>
        <begin position="6"/>
        <end position="28"/>
    </location>
</feature>
<keyword evidence="4" id="KW-0472">Membrane</keyword>
<evidence type="ECO:0000256" key="1">
    <source>
        <dbReference type="ARBA" id="ARBA00006739"/>
    </source>
</evidence>
<evidence type="ECO:0000313" key="7">
    <source>
        <dbReference type="Proteomes" id="UP000468650"/>
    </source>
</evidence>
<feature type="transmembrane region" description="Helical" evidence="4">
    <location>
        <begin position="325"/>
        <end position="343"/>
    </location>
</feature>
<keyword evidence="4" id="KW-1133">Transmembrane helix</keyword>
<feature type="transmembrane region" description="Helical" evidence="4">
    <location>
        <begin position="355"/>
        <end position="374"/>
    </location>
</feature>
<feature type="transmembrane region" description="Helical" evidence="4">
    <location>
        <begin position="298"/>
        <end position="319"/>
    </location>
</feature>
<dbReference type="InterPro" id="IPR029044">
    <property type="entry name" value="Nucleotide-diphossugar_trans"/>
</dbReference>
<dbReference type="SUPFAM" id="SSF53448">
    <property type="entry name" value="Nucleotide-diphospho-sugar transferases"/>
    <property type="match status" value="1"/>
</dbReference>
<dbReference type="EMBL" id="WBVO01000001">
    <property type="protein sequence ID" value="KAB2814275.1"/>
    <property type="molecule type" value="Genomic_DNA"/>
</dbReference>
<dbReference type="PANTHER" id="PTHR43630:SF1">
    <property type="entry name" value="POLY-BETA-1,6-N-ACETYL-D-GLUCOSAMINE SYNTHASE"/>
    <property type="match status" value="1"/>
</dbReference>
<name>A0A6N6RK45_9FLAO</name>
<feature type="domain" description="Glycosyltransferase 2-like" evidence="5">
    <location>
        <begin position="48"/>
        <end position="216"/>
    </location>
</feature>
<dbReference type="Pfam" id="PF00535">
    <property type="entry name" value="Glycos_transf_2"/>
    <property type="match status" value="1"/>
</dbReference>
<dbReference type="InterPro" id="IPR001173">
    <property type="entry name" value="Glyco_trans_2-like"/>
</dbReference>
<proteinExistence type="inferred from homology"/>
<organism evidence="6 7">
    <name type="scientific">Phaeocystidibacter luteus</name>
    <dbReference type="NCBI Taxonomy" id="911197"/>
    <lineage>
        <taxon>Bacteria</taxon>
        <taxon>Pseudomonadati</taxon>
        <taxon>Bacteroidota</taxon>
        <taxon>Flavobacteriia</taxon>
        <taxon>Flavobacteriales</taxon>
        <taxon>Phaeocystidibacteraceae</taxon>
        <taxon>Phaeocystidibacter</taxon>
    </lineage>
</organism>
<reference evidence="6 7" key="1">
    <citation type="submission" date="2019-09" db="EMBL/GenBank/DDBJ databases">
        <title>Genomes of family Cryomorphaceae.</title>
        <authorList>
            <person name="Bowman J.P."/>
        </authorList>
    </citation>
    <scope>NUCLEOTIDE SEQUENCE [LARGE SCALE GENOMIC DNA]</scope>
    <source>
        <strain evidence="6 7">LMG 25704</strain>
    </source>
</reference>
<evidence type="ECO:0000313" key="6">
    <source>
        <dbReference type="EMBL" id="KAB2814275.1"/>
    </source>
</evidence>
<dbReference type="AlphaFoldDB" id="A0A6N6RK45"/>
<evidence type="ECO:0000256" key="3">
    <source>
        <dbReference type="ARBA" id="ARBA00022679"/>
    </source>
</evidence>
<dbReference type="Proteomes" id="UP000468650">
    <property type="component" value="Unassembled WGS sequence"/>
</dbReference>
<keyword evidence="2" id="KW-0328">Glycosyltransferase</keyword>
<sequence length="392" mass="44970">MNVAQYIFWISFLLILWSYIGYPLLLYLMDDESDTSPKWDDDLPVVDVVFAAYNEEAVIEEKIKSIFESDYPSDRINLHIGSDASTDRTDEIITSLQAEHPNLHLHRMPGRTGKSGIINHLVSVSNAPIVLASDANIFFKSDMIRQMVNQLSDEDVALVGGTIVYRDMRKEGIAEEEELYLSFENQIKRRESNIWGFALGVEGGCYMIRRDYFEEIPPLTFMEDFFMTMSTIKQGGKVIFDTNALCTEDVSVDKSEEFKRKVRISLGNFQNLNRFKGMILTDFWPLGFAFLSHKVIRWITPILLICTLISSAILALFTPQWIYEMALYIQVVLLILVGIDTLFPSLSSRSSLIRFVGHFYLMNFALLKGLLIYIQGVESNVWQPTKRAQKRS</sequence>
<gene>
    <name evidence="6" type="ORF">F8C67_00665</name>
</gene>
<keyword evidence="3 6" id="KW-0808">Transferase</keyword>
<evidence type="ECO:0000256" key="4">
    <source>
        <dbReference type="SAM" id="Phobius"/>
    </source>
</evidence>
<dbReference type="PANTHER" id="PTHR43630">
    <property type="entry name" value="POLY-BETA-1,6-N-ACETYL-D-GLUCOSAMINE SYNTHASE"/>
    <property type="match status" value="1"/>
</dbReference>
<comment type="similarity">
    <text evidence="1">Belongs to the glycosyltransferase 2 family.</text>
</comment>